<evidence type="ECO:0000256" key="3">
    <source>
        <dbReference type="ARBA" id="ARBA00022989"/>
    </source>
</evidence>
<dbReference type="InterPro" id="IPR013525">
    <property type="entry name" value="ABC2_TM"/>
</dbReference>
<dbReference type="Pfam" id="PF01061">
    <property type="entry name" value="ABC2_membrane"/>
    <property type="match status" value="1"/>
</dbReference>
<sequence length="238" mass="26564">MLKLAIQSLPYFQNYRTFLITFIVEPLFSILMVGLLSSQFSSSFFIHTIVAMSIISGAQTLIATLNTEFVDDQKRGIDLELAVSAPFSIPYWLSKIMAALLVAIGQVLVILTLIRLLTGDGSWLGRAFAITPVALIFACIVGFVATVVAWRKSDPYFFGNVVGILIVLLSGVIVPLSHYPVWLKILTELLPFSHLMQWLITGKGELLIDVVIALFWLILAALVYRRKLKKVKEETNYL</sequence>
<evidence type="ECO:0000313" key="7">
    <source>
        <dbReference type="EMBL" id="CAK1229583.1"/>
    </source>
</evidence>
<reference evidence="7 8" key="1">
    <citation type="submission" date="2023-10" db="EMBL/GenBank/DDBJ databases">
        <authorList>
            <person name="Botero Cardona J."/>
        </authorList>
    </citation>
    <scope>NUCLEOTIDE SEQUENCE [LARGE SCALE GENOMIC DNA]</scope>
    <source>
        <strain evidence="7 8">R-54839</strain>
    </source>
</reference>
<evidence type="ECO:0000256" key="2">
    <source>
        <dbReference type="ARBA" id="ARBA00022692"/>
    </source>
</evidence>
<evidence type="ECO:0000313" key="8">
    <source>
        <dbReference type="Proteomes" id="UP001314261"/>
    </source>
</evidence>
<feature type="transmembrane region" description="Helical" evidence="5">
    <location>
        <begin position="129"/>
        <end position="150"/>
    </location>
</feature>
<dbReference type="RefSeq" id="WP_187753346.1">
    <property type="nucleotide sequence ID" value="NZ_CAUZLR010000001.1"/>
</dbReference>
<accession>A0ABM9MPE6</accession>
<keyword evidence="3 5" id="KW-1133">Transmembrane helix</keyword>
<feature type="domain" description="ABC-2 type transporter transmembrane" evidence="6">
    <location>
        <begin position="11"/>
        <end position="200"/>
    </location>
</feature>
<comment type="caution">
    <text evidence="7">The sequence shown here is derived from an EMBL/GenBank/DDBJ whole genome shotgun (WGS) entry which is preliminary data.</text>
</comment>
<evidence type="ECO:0000256" key="4">
    <source>
        <dbReference type="ARBA" id="ARBA00023136"/>
    </source>
</evidence>
<feature type="transmembrane region" description="Helical" evidence="5">
    <location>
        <begin position="156"/>
        <end position="174"/>
    </location>
</feature>
<evidence type="ECO:0000259" key="6">
    <source>
        <dbReference type="Pfam" id="PF01061"/>
    </source>
</evidence>
<dbReference type="EMBL" id="CAUZLR010000001">
    <property type="protein sequence ID" value="CAK1229583.1"/>
    <property type="molecule type" value="Genomic_DNA"/>
</dbReference>
<keyword evidence="4 5" id="KW-0472">Membrane</keyword>
<comment type="subcellular location">
    <subcellularLocation>
        <location evidence="1">Membrane</location>
        <topology evidence="1">Multi-pass membrane protein</topology>
    </subcellularLocation>
</comment>
<proteinExistence type="predicted"/>
<feature type="transmembrane region" description="Helical" evidence="5">
    <location>
        <begin position="18"/>
        <end position="37"/>
    </location>
</feature>
<keyword evidence="8" id="KW-1185">Reference proteome</keyword>
<feature type="transmembrane region" description="Helical" evidence="5">
    <location>
        <begin position="44"/>
        <end position="65"/>
    </location>
</feature>
<evidence type="ECO:0000256" key="1">
    <source>
        <dbReference type="ARBA" id="ARBA00004141"/>
    </source>
</evidence>
<gene>
    <name evidence="7" type="ORF">R54839_PPFHFPJH_00363</name>
</gene>
<protein>
    <submittedName>
        <fullName evidence="7">Permease component (YadH)</fullName>
    </submittedName>
</protein>
<name>A0ABM9MPE6_9LACO</name>
<feature type="transmembrane region" description="Helical" evidence="5">
    <location>
        <begin position="206"/>
        <end position="224"/>
    </location>
</feature>
<feature type="transmembrane region" description="Helical" evidence="5">
    <location>
        <begin position="96"/>
        <end position="117"/>
    </location>
</feature>
<dbReference type="Proteomes" id="UP001314261">
    <property type="component" value="Unassembled WGS sequence"/>
</dbReference>
<evidence type="ECO:0000256" key="5">
    <source>
        <dbReference type="SAM" id="Phobius"/>
    </source>
</evidence>
<keyword evidence="2 5" id="KW-0812">Transmembrane</keyword>
<organism evidence="7 8">
    <name type="scientific">Fructobacillus fructosus</name>
    <dbReference type="NCBI Taxonomy" id="1631"/>
    <lineage>
        <taxon>Bacteria</taxon>
        <taxon>Bacillati</taxon>
        <taxon>Bacillota</taxon>
        <taxon>Bacilli</taxon>
        <taxon>Lactobacillales</taxon>
        <taxon>Lactobacillaceae</taxon>
        <taxon>Fructobacillus</taxon>
    </lineage>
</organism>